<dbReference type="NCBIfam" id="TIGR02290">
    <property type="entry name" value="M3_fam_3"/>
    <property type="match status" value="1"/>
</dbReference>
<evidence type="ECO:0000256" key="2">
    <source>
        <dbReference type="ARBA" id="ARBA00022723"/>
    </source>
</evidence>
<dbReference type="InterPro" id="IPR011977">
    <property type="entry name" value="Pept_M3B_clade3"/>
</dbReference>
<dbReference type="Pfam" id="PF08439">
    <property type="entry name" value="Peptidase_M3_N"/>
    <property type="match status" value="1"/>
</dbReference>
<reference evidence="9 10" key="1">
    <citation type="submission" date="2020-02" db="EMBL/GenBank/DDBJ databases">
        <authorList>
            <person name="Zheng R.K."/>
            <person name="Sun C.M."/>
        </authorList>
    </citation>
    <scope>NUCLEOTIDE SEQUENCE [LARGE SCALE GENOMIC DNA]</scope>
    <source>
        <strain evidence="10">rifampicinis</strain>
    </source>
</reference>
<dbReference type="Proteomes" id="UP000594468">
    <property type="component" value="Chromosome"/>
</dbReference>
<evidence type="ECO:0000256" key="3">
    <source>
        <dbReference type="ARBA" id="ARBA00022801"/>
    </source>
</evidence>
<dbReference type="PANTHER" id="PTHR11804:SF5">
    <property type="entry name" value="OLIGOENDOPEPTIDASE F"/>
    <property type="match status" value="1"/>
</dbReference>
<evidence type="ECO:0000259" key="7">
    <source>
        <dbReference type="Pfam" id="PF01432"/>
    </source>
</evidence>
<comment type="similarity">
    <text evidence="6">Belongs to the peptidase M3 family.</text>
</comment>
<keyword evidence="4 6" id="KW-0862">Zinc</keyword>
<comment type="cofactor">
    <cofactor evidence="6">
        <name>Zn(2+)</name>
        <dbReference type="ChEBI" id="CHEBI:29105"/>
    </cofactor>
    <text evidence="6">Binds 1 zinc ion.</text>
</comment>
<dbReference type="CDD" id="cd09610">
    <property type="entry name" value="M3B_PepF"/>
    <property type="match status" value="1"/>
</dbReference>
<proteinExistence type="inferred from homology"/>
<feature type="domain" description="Peptidase M3A/M3B catalytic" evidence="7">
    <location>
        <begin position="205"/>
        <end position="583"/>
    </location>
</feature>
<evidence type="ECO:0000313" key="10">
    <source>
        <dbReference type="Proteomes" id="UP000594468"/>
    </source>
</evidence>
<organism evidence="9 10">
    <name type="scientific">Phototrophicus methaneseepsis</name>
    <dbReference type="NCBI Taxonomy" id="2710758"/>
    <lineage>
        <taxon>Bacteria</taxon>
        <taxon>Bacillati</taxon>
        <taxon>Chloroflexota</taxon>
        <taxon>Candidatus Thermofontia</taxon>
        <taxon>Phototrophicales</taxon>
        <taxon>Phototrophicaceae</taxon>
        <taxon>Phototrophicus</taxon>
    </lineage>
</organism>
<keyword evidence="10" id="KW-1185">Reference proteome</keyword>
<name>A0A7S8EA80_9CHLR</name>
<dbReference type="Pfam" id="PF01432">
    <property type="entry name" value="Peptidase_M3"/>
    <property type="match status" value="1"/>
</dbReference>
<dbReference type="InterPro" id="IPR042088">
    <property type="entry name" value="OligoPept_F_C"/>
</dbReference>
<dbReference type="GO" id="GO:0006518">
    <property type="term" value="P:peptide metabolic process"/>
    <property type="evidence" value="ECO:0007669"/>
    <property type="project" value="TreeGrafter"/>
</dbReference>
<evidence type="ECO:0000313" key="9">
    <source>
        <dbReference type="EMBL" id="QPC83241.1"/>
    </source>
</evidence>
<dbReference type="Gene3D" id="1.10.1370.20">
    <property type="entry name" value="Oligoendopeptidase f, C-terminal domain"/>
    <property type="match status" value="1"/>
</dbReference>
<dbReference type="GO" id="GO:0004222">
    <property type="term" value="F:metalloendopeptidase activity"/>
    <property type="evidence" value="ECO:0007669"/>
    <property type="project" value="InterPro"/>
</dbReference>
<evidence type="ECO:0000256" key="1">
    <source>
        <dbReference type="ARBA" id="ARBA00022670"/>
    </source>
</evidence>
<dbReference type="KEGG" id="pmet:G4Y79_02370"/>
<dbReference type="EMBL" id="CP062983">
    <property type="protein sequence ID" value="QPC83241.1"/>
    <property type="molecule type" value="Genomic_DNA"/>
</dbReference>
<gene>
    <name evidence="9" type="ORF">G4Y79_02370</name>
</gene>
<dbReference type="AlphaFoldDB" id="A0A7S8EA80"/>
<dbReference type="SUPFAM" id="SSF55486">
    <property type="entry name" value="Metalloproteases ('zincins'), catalytic domain"/>
    <property type="match status" value="1"/>
</dbReference>
<dbReference type="GO" id="GO:0006508">
    <property type="term" value="P:proteolysis"/>
    <property type="evidence" value="ECO:0007669"/>
    <property type="project" value="UniProtKB-KW"/>
</dbReference>
<evidence type="ECO:0000256" key="6">
    <source>
        <dbReference type="RuleBase" id="RU003435"/>
    </source>
</evidence>
<dbReference type="Gene3D" id="1.20.140.70">
    <property type="entry name" value="Oligopeptidase f, N-terminal domain"/>
    <property type="match status" value="1"/>
</dbReference>
<evidence type="ECO:0000256" key="5">
    <source>
        <dbReference type="ARBA" id="ARBA00023049"/>
    </source>
</evidence>
<keyword evidence="3 6" id="KW-0378">Hydrolase</keyword>
<protein>
    <submittedName>
        <fullName evidence="9">M3 family oligoendopeptidase</fullName>
    </submittedName>
</protein>
<keyword evidence="5 6" id="KW-0482">Metalloprotease</keyword>
<evidence type="ECO:0000259" key="8">
    <source>
        <dbReference type="Pfam" id="PF08439"/>
    </source>
</evidence>
<dbReference type="InterPro" id="IPR001567">
    <property type="entry name" value="Pept_M3A_M3B_dom"/>
</dbReference>
<dbReference type="PANTHER" id="PTHR11804">
    <property type="entry name" value="PROTEASE M3 THIMET OLIGOPEPTIDASE-RELATED"/>
    <property type="match status" value="1"/>
</dbReference>
<evidence type="ECO:0000256" key="4">
    <source>
        <dbReference type="ARBA" id="ARBA00022833"/>
    </source>
</evidence>
<dbReference type="InterPro" id="IPR013647">
    <property type="entry name" value="OligopepF_N_dom"/>
</dbReference>
<dbReference type="RefSeq" id="WP_195171308.1">
    <property type="nucleotide sequence ID" value="NZ_CP062983.1"/>
</dbReference>
<dbReference type="InterPro" id="IPR045090">
    <property type="entry name" value="Pept_M3A_M3B"/>
</dbReference>
<keyword evidence="2 6" id="KW-0479">Metal-binding</keyword>
<sequence length="607" mass="69231">MSETVEKRPTGAEDIVWDLSVFYDGLDDPKIEADFERIRTLAQDFSKLYRGKIASLSAAEMLAACQMRDKIYDLGGRVETYASLNFTTFSTDPKWGAFIQKTQELDAEIGQELVFFGLEWNAVDDETAQKLLSDPVLAPYRYHLASDRRYKPYQLSEAEEKVIIGKDVTGRNAFTRLFDQIMAAQEYEFDGEMLPQPQILSKLKEGDREERRKAAAALTKGLREKTMELTFVFNVLAADKATEDKLRGFPTWISSRNLANKAPDDVVEALIEAVTSSYELVARHYNIKRALLGYDELYDYDRYAPLNLKESDAFYTWDQARDIVLKAFERFSPTMAMVASKFFEENWIHAPVMSGKRGGAYAHPSVLSAHPFVFTNFTGNSSSVMTLAHELGHGIHMYLSGQDNEVLENLYTPLTTAEMASVFAEMLVFQDLMAREEDEEVKLAMLAEKIEDTFATVYRQVSMNRFEDGMHTSRRTEGELSSERLSEIWMKTQKEMFQGSVTMTDDYSIWWSYVPHFLHTPGYVYAYAFGELLVLALYNLYKKEGESFTPKYERLLSAGDSNDPDQLLAAVGVDLNDPGFWKQGVQAVKDLVDQEEALAKQLYPDRF</sequence>
<feature type="domain" description="Oligopeptidase F N-terminal" evidence="8">
    <location>
        <begin position="119"/>
        <end position="183"/>
    </location>
</feature>
<keyword evidence="1 6" id="KW-0645">Protease</keyword>
<accession>A0A7S8EA80</accession>
<dbReference type="GO" id="GO:0046872">
    <property type="term" value="F:metal ion binding"/>
    <property type="evidence" value="ECO:0007669"/>
    <property type="project" value="UniProtKB-UniRule"/>
</dbReference>